<dbReference type="SMART" id="SM00220">
    <property type="entry name" value="S_TKc"/>
    <property type="match status" value="1"/>
</dbReference>
<dbReference type="PROSITE" id="PS00108">
    <property type="entry name" value="PROTEIN_KINASE_ST"/>
    <property type="match status" value="1"/>
</dbReference>
<protein>
    <submittedName>
        <fullName evidence="16">Pkinase-domain-containing protein</fullName>
    </submittedName>
</protein>
<dbReference type="PANTHER" id="PTHR24056:SF0">
    <property type="entry name" value="CYCLIN-DEPENDENT KINASE 7"/>
    <property type="match status" value="1"/>
</dbReference>
<dbReference type="EMBL" id="KZ613871">
    <property type="protein sequence ID" value="PMD53804.1"/>
    <property type="molecule type" value="Genomic_DNA"/>
</dbReference>
<evidence type="ECO:0000256" key="2">
    <source>
        <dbReference type="ARBA" id="ARBA00022527"/>
    </source>
</evidence>
<dbReference type="InParanoid" id="A0A2J6SSP9"/>
<gene>
    <name evidence="16" type="ORF">K444DRAFT_655944</name>
</gene>
<dbReference type="GO" id="GO:0005737">
    <property type="term" value="C:cytoplasm"/>
    <property type="evidence" value="ECO:0007669"/>
    <property type="project" value="TreeGrafter"/>
</dbReference>
<reference evidence="16 17" key="1">
    <citation type="submission" date="2016-04" db="EMBL/GenBank/DDBJ databases">
        <title>A degradative enzymes factory behind the ericoid mycorrhizal symbiosis.</title>
        <authorList>
            <consortium name="DOE Joint Genome Institute"/>
            <person name="Martino E."/>
            <person name="Morin E."/>
            <person name="Grelet G."/>
            <person name="Kuo A."/>
            <person name="Kohler A."/>
            <person name="Daghino S."/>
            <person name="Barry K."/>
            <person name="Choi C."/>
            <person name="Cichocki N."/>
            <person name="Clum A."/>
            <person name="Copeland A."/>
            <person name="Hainaut M."/>
            <person name="Haridas S."/>
            <person name="Labutti K."/>
            <person name="Lindquist E."/>
            <person name="Lipzen A."/>
            <person name="Khouja H.-R."/>
            <person name="Murat C."/>
            <person name="Ohm R."/>
            <person name="Olson A."/>
            <person name="Spatafora J."/>
            <person name="Veneault-Fourrey C."/>
            <person name="Henrissat B."/>
            <person name="Grigoriev I."/>
            <person name="Martin F."/>
            <person name="Perotto S."/>
        </authorList>
    </citation>
    <scope>NUCLEOTIDE SEQUENCE [LARGE SCALE GENOMIC DNA]</scope>
    <source>
        <strain evidence="16 17">E</strain>
    </source>
</reference>
<evidence type="ECO:0000256" key="14">
    <source>
        <dbReference type="SAM" id="MobiDB-lite"/>
    </source>
</evidence>
<dbReference type="GO" id="GO:0070985">
    <property type="term" value="C:transcription factor TFIIK complex"/>
    <property type="evidence" value="ECO:0007669"/>
    <property type="project" value="InterPro"/>
</dbReference>
<evidence type="ECO:0000256" key="1">
    <source>
        <dbReference type="ARBA" id="ARBA00006485"/>
    </source>
</evidence>
<evidence type="ECO:0000256" key="7">
    <source>
        <dbReference type="ARBA" id="ARBA00022840"/>
    </source>
</evidence>
<dbReference type="Pfam" id="PF00069">
    <property type="entry name" value="Pkinase"/>
    <property type="match status" value="1"/>
</dbReference>
<evidence type="ECO:0000313" key="16">
    <source>
        <dbReference type="EMBL" id="PMD53804.1"/>
    </source>
</evidence>
<dbReference type="GO" id="GO:0005524">
    <property type="term" value="F:ATP binding"/>
    <property type="evidence" value="ECO:0007669"/>
    <property type="project" value="UniProtKB-UniRule"/>
</dbReference>
<evidence type="ECO:0000256" key="12">
    <source>
        <dbReference type="PROSITE-ProRule" id="PRU10141"/>
    </source>
</evidence>
<dbReference type="GO" id="GO:0045944">
    <property type="term" value="P:positive regulation of transcription by RNA polymerase II"/>
    <property type="evidence" value="ECO:0007669"/>
    <property type="project" value="TreeGrafter"/>
</dbReference>
<dbReference type="CDD" id="cd07841">
    <property type="entry name" value="STKc_CDK7"/>
    <property type="match status" value="1"/>
</dbReference>
<evidence type="ECO:0000256" key="4">
    <source>
        <dbReference type="ARBA" id="ARBA00022679"/>
    </source>
</evidence>
<dbReference type="OrthoDB" id="1732493at2759"/>
<dbReference type="PROSITE" id="PS50011">
    <property type="entry name" value="PROTEIN_KINASE_DOM"/>
    <property type="match status" value="1"/>
</dbReference>
<accession>A0A2J6SSP9</accession>
<evidence type="ECO:0000256" key="6">
    <source>
        <dbReference type="ARBA" id="ARBA00022777"/>
    </source>
</evidence>
<dbReference type="FunFam" id="3.30.200.20:FF:000670">
    <property type="entry name" value="Serine/threonine protein kinase (Kin28)"/>
    <property type="match status" value="1"/>
</dbReference>
<evidence type="ECO:0000256" key="13">
    <source>
        <dbReference type="RuleBase" id="RU000304"/>
    </source>
</evidence>
<feature type="domain" description="Protein kinase" evidence="15">
    <location>
        <begin position="59"/>
        <end position="348"/>
    </location>
</feature>
<dbReference type="AlphaFoldDB" id="A0A2J6SSP9"/>
<dbReference type="InterPro" id="IPR050108">
    <property type="entry name" value="CDK"/>
</dbReference>
<dbReference type="RefSeq" id="XP_024730708.1">
    <property type="nucleotide sequence ID" value="XM_024886049.1"/>
</dbReference>
<feature type="active site" description="Proton acceptor" evidence="10">
    <location>
        <position position="186"/>
    </location>
</feature>
<dbReference type="STRING" id="1095630.A0A2J6SSP9"/>
<feature type="binding site" evidence="11">
    <location>
        <begin position="65"/>
        <end position="73"/>
    </location>
    <ligand>
        <name>ATP</name>
        <dbReference type="ChEBI" id="CHEBI:30616"/>
    </ligand>
</feature>
<keyword evidence="5 11" id="KW-0547">Nucleotide-binding</keyword>
<evidence type="ECO:0000313" key="17">
    <source>
        <dbReference type="Proteomes" id="UP000235371"/>
    </source>
</evidence>
<dbReference type="Proteomes" id="UP000235371">
    <property type="component" value="Unassembled WGS sequence"/>
</dbReference>
<dbReference type="FunFam" id="1.10.510.10:FF:000624">
    <property type="entry name" value="Mitogen-activated protein kinase"/>
    <property type="match status" value="1"/>
</dbReference>
<evidence type="ECO:0000256" key="3">
    <source>
        <dbReference type="ARBA" id="ARBA00022553"/>
    </source>
</evidence>
<evidence type="ECO:0000256" key="9">
    <source>
        <dbReference type="ARBA" id="ARBA00048367"/>
    </source>
</evidence>
<dbReference type="InterPro" id="IPR037770">
    <property type="entry name" value="CDK7"/>
</dbReference>
<comment type="similarity">
    <text evidence="1">Belongs to the protein kinase superfamily. CMGC Ser/Thr protein kinase family. CDC2/CDKX subfamily.</text>
</comment>
<proteinExistence type="inferred from homology"/>
<organism evidence="16 17">
    <name type="scientific">Hyaloscypha bicolor E</name>
    <dbReference type="NCBI Taxonomy" id="1095630"/>
    <lineage>
        <taxon>Eukaryota</taxon>
        <taxon>Fungi</taxon>
        <taxon>Dikarya</taxon>
        <taxon>Ascomycota</taxon>
        <taxon>Pezizomycotina</taxon>
        <taxon>Leotiomycetes</taxon>
        <taxon>Helotiales</taxon>
        <taxon>Hyaloscyphaceae</taxon>
        <taxon>Hyaloscypha</taxon>
        <taxon>Hyaloscypha bicolor</taxon>
    </lineage>
</organism>
<dbReference type="PROSITE" id="PS00107">
    <property type="entry name" value="PROTEIN_KINASE_ATP"/>
    <property type="match status" value="1"/>
</dbReference>
<comment type="catalytic activity">
    <reaction evidence="9">
        <text>L-seryl-[protein] + ATP = O-phospho-L-seryl-[protein] + ADP + H(+)</text>
        <dbReference type="Rhea" id="RHEA:17989"/>
        <dbReference type="Rhea" id="RHEA-COMP:9863"/>
        <dbReference type="Rhea" id="RHEA-COMP:11604"/>
        <dbReference type="ChEBI" id="CHEBI:15378"/>
        <dbReference type="ChEBI" id="CHEBI:29999"/>
        <dbReference type="ChEBI" id="CHEBI:30616"/>
        <dbReference type="ChEBI" id="CHEBI:83421"/>
        <dbReference type="ChEBI" id="CHEBI:456216"/>
        <dbReference type="EC" id="2.7.11.22"/>
    </reaction>
</comment>
<name>A0A2J6SSP9_9HELO</name>
<keyword evidence="4" id="KW-0808">Transferase</keyword>
<feature type="region of interest" description="Disordered" evidence="14">
    <location>
        <begin position="1"/>
        <end position="46"/>
    </location>
</feature>
<comment type="catalytic activity">
    <reaction evidence="8">
        <text>L-threonyl-[protein] + ATP = O-phospho-L-threonyl-[protein] + ADP + H(+)</text>
        <dbReference type="Rhea" id="RHEA:46608"/>
        <dbReference type="Rhea" id="RHEA-COMP:11060"/>
        <dbReference type="Rhea" id="RHEA-COMP:11605"/>
        <dbReference type="ChEBI" id="CHEBI:15378"/>
        <dbReference type="ChEBI" id="CHEBI:30013"/>
        <dbReference type="ChEBI" id="CHEBI:30616"/>
        <dbReference type="ChEBI" id="CHEBI:61977"/>
        <dbReference type="ChEBI" id="CHEBI:456216"/>
        <dbReference type="EC" id="2.7.11.22"/>
    </reaction>
</comment>
<feature type="binding site" evidence="12">
    <location>
        <position position="90"/>
    </location>
    <ligand>
        <name>ATP</name>
        <dbReference type="ChEBI" id="CHEBI:30616"/>
    </ligand>
</feature>
<keyword evidence="3" id="KW-0597">Phosphoprotein</keyword>
<feature type="compositionally biased region" description="Polar residues" evidence="14">
    <location>
        <begin position="12"/>
        <end position="43"/>
    </location>
</feature>
<dbReference type="SUPFAM" id="SSF56112">
    <property type="entry name" value="Protein kinase-like (PK-like)"/>
    <property type="match status" value="1"/>
</dbReference>
<dbReference type="GeneID" id="36594126"/>
<evidence type="ECO:0000256" key="11">
    <source>
        <dbReference type="PIRSR" id="PIRSR637770-2"/>
    </source>
</evidence>
<keyword evidence="2 13" id="KW-0723">Serine/threonine-protein kinase</keyword>
<dbReference type="Gene3D" id="1.10.510.10">
    <property type="entry name" value="Transferase(Phosphotransferase) domain 1"/>
    <property type="match status" value="1"/>
</dbReference>
<dbReference type="InterPro" id="IPR008271">
    <property type="entry name" value="Ser/Thr_kinase_AS"/>
</dbReference>
<dbReference type="GO" id="GO:0008353">
    <property type="term" value="F:RNA polymerase II CTD heptapeptide repeat kinase activity"/>
    <property type="evidence" value="ECO:0007669"/>
    <property type="project" value="InterPro"/>
</dbReference>
<keyword evidence="6 16" id="KW-0418">Kinase</keyword>
<sequence length="398" mass="44181">MANSPVVIPGSTEKSAASRTKLSNTAAVSNGATPEAASTTNSAGDDLAEQMNEEEKHKYVKGKKLGEGTYANVYLGHLRSDPSKLVAIKKIKIQKEYTEGMAPDAIRELKHLQEISHPNIISLLSVFSSKDQNLNLVLEFLPLGDLEMLIKDVEGVRYGAADIKAWMGMLTRAIWFCHENFVLHRDIKPNNLLIAADGEIKLADFGLARSFSDPYRIMTSNVITRWYRPPELLFGAKHYSSTVDIWSVGLVFAELVIRTPYIAGDTEVGQVNLICQAVGTPTEENWPGVSKLPEYTVPDPPVPVRDRNYYLGTFGTAGQEGVDLLMKMLILDPWKRITAREALEHKWWAADPKPTKKQDLPRKRGGDAKIGEDLKRRPGVLDDERGAKVARKLDFSAV</sequence>
<dbReference type="GO" id="GO:0004693">
    <property type="term" value="F:cyclin-dependent protein serine/threonine kinase activity"/>
    <property type="evidence" value="ECO:0007669"/>
    <property type="project" value="UniProtKB-EC"/>
</dbReference>
<evidence type="ECO:0000256" key="5">
    <source>
        <dbReference type="ARBA" id="ARBA00022741"/>
    </source>
</evidence>
<feature type="region of interest" description="Disordered" evidence="14">
    <location>
        <begin position="350"/>
        <end position="383"/>
    </location>
</feature>
<feature type="binding site" evidence="11">
    <location>
        <position position="89"/>
    </location>
    <ligand>
        <name>ATP</name>
        <dbReference type="ChEBI" id="CHEBI:30616"/>
    </ligand>
</feature>
<evidence type="ECO:0000256" key="10">
    <source>
        <dbReference type="PIRSR" id="PIRSR637770-1"/>
    </source>
</evidence>
<evidence type="ECO:0000259" key="15">
    <source>
        <dbReference type="PROSITE" id="PS50011"/>
    </source>
</evidence>
<keyword evidence="7 11" id="KW-0067">ATP-binding</keyword>
<dbReference type="InterPro" id="IPR011009">
    <property type="entry name" value="Kinase-like_dom_sf"/>
</dbReference>
<evidence type="ECO:0000256" key="8">
    <source>
        <dbReference type="ARBA" id="ARBA00047811"/>
    </source>
</evidence>
<keyword evidence="17" id="KW-1185">Reference proteome</keyword>
<dbReference type="Gene3D" id="3.30.200.20">
    <property type="entry name" value="Phosphorylase Kinase, domain 1"/>
    <property type="match status" value="1"/>
</dbReference>
<dbReference type="InterPro" id="IPR000719">
    <property type="entry name" value="Prot_kinase_dom"/>
</dbReference>
<dbReference type="InterPro" id="IPR017441">
    <property type="entry name" value="Protein_kinase_ATP_BS"/>
</dbReference>
<dbReference type="PANTHER" id="PTHR24056">
    <property type="entry name" value="CELL DIVISION PROTEIN KINASE"/>
    <property type="match status" value="1"/>
</dbReference>
<dbReference type="FunCoup" id="A0A2J6SSP9">
    <property type="interactions" value="1083"/>
</dbReference>